<organism evidence="2 3">
    <name type="scientific">Ditylenchus dipsaci</name>
    <dbReference type="NCBI Taxonomy" id="166011"/>
    <lineage>
        <taxon>Eukaryota</taxon>
        <taxon>Metazoa</taxon>
        <taxon>Ecdysozoa</taxon>
        <taxon>Nematoda</taxon>
        <taxon>Chromadorea</taxon>
        <taxon>Rhabditida</taxon>
        <taxon>Tylenchina</taxon>
        <taxon>Tylenchomorpha</taxon>
        <taxon>Sphaerularioidea</taxon>
        <taxon>Anguinidae</taxon>
        <taxon>Anguininae</taxon>
        <taxon>Ditylenchus</taxon>
    </lineage>
</organism>
<name>A0A915DE36_9BILA</name>
<keyword evidence="2" id="KW-1185">Reference proteome</keyword>
<accession>A0A915DE36</accession>
<protein>
    <submittedName>
        <fullName evidence="3">Uncharacterized protein</fullName>
    </submittedName>
</protein>
<sequence length="300" mass="35389">MSEEEIEKLTDENLRTEEFKKARKGERKIQKRRKEEEEADDEEDDEKEEEEEEEGEKVQLSTHSMLLAIQQGRKGFEQRNKEKGRILSELISNLRTKIESKSDQDDREDKAIFKKQIEVYQIELRHYETGLEIELAENGLNKTSKMDLVKENFVKERIDERVLPVKSRFELVKTMGQDLESIDQELDPFQEELLKEAKKLNIDQAQIKEKKFDILKNMTKGLEARFGKMNQLARRDSQKDILNQIANIYHETGKLDVEQAFKSEFDLIDEDVDKELARNRSHPDFLSGLADQIMENRLPE</sequence>
<proteinExistence type="predicted"/>
<dbReference type="WBParaSite" id="jg18462">
    <property type="protein sequence ID" value="jg18462"/>
    <property type="gene ID" value="jg18462"/>
</dbReference>
<evidence type="ECO:0000313" key="2">
    <source>
        <dbReference type="Proteomes" id="UP000887574"/>
    </source>
</evidence>
<evidence type="ECO:0000313" key="3">
    <source>
        <dbReference type="WBParaSite" id="jg18462"/>
    </source>
</evidence>
<feature type="region of interest" description="Disordered" evidence="1">
    <location>
        <begin position="1"/>
        <end position="64"/>
    </location>
</feature>
<feature type="compositionally biased region" description="Basic and acidic residues" evidence="1">
    <location>
        <begin position="7"/>
        <end position="20"/>
    </location>
</feature>
<evidence type="ECO:0000256" key="1">
    <source>
        <dbReference type="SAM" id="MobiDB-lite"/>
    </source>
</evidence>
<dbReference type="Proteomes" id="UP000887574">
    <property type="component" value="Unplaced"/>
</dbReference>
<feature type="compositionally biased region" description="Acidic residues" evidence="1">
    <location>
        <begin position="37"/>
        <end position="55"/>
    </location>
</feature>
<dbReference type="AlphaFoldDB" id="A0A915DE36"/>
<reference evidence="3" key="1">
    <citation type="submission" date="2022-11" db="UniProtKB">
        <authorList>
            <consortium name="WormBaseParasite"/>
        </authorList>
    </citation>
    <scope>IDENTIFICATION</scope>
</reference>
<feature type="compositionally biased region" description="Basic residues" evidence="1">
    <location>
        <begin position="21"/>
        <end position="32"/>
    </location>
</feature>